<evidence type="ECO:0000256" key="3">
    <source>
        <dbReference type="RuleBase" id="RU000507"/>
    </source>
</evidence>
<dbReference type="EMBL" id="JZWI01000013">
    <property type="protein sequence ID" value="KLN56090.1"/>
    <property type="molecule type" value="Genomic_DNA"/>
</dbReference>
<dbReference type="PANTHER" id="PTHR11364:SF27">
    <property type="entry name" value="SULFURTRANSFERASE"/>
    <property type="match status" value="1"/>
</dbReference>
<name>A0A0H2MGY9_VARPD</name>
<feature type="domain" description="Rhodanese" evidence="4">
    <location>
        <begin position="171"/>
        <end position="284"/>
    </location>
</feature>
<keyword evidence="2" id="KW-0677">Repeat</keyword>
<dbReference type="Gene3D" id="3.40.250.10">
    <property type="entry name" value="Rhodanese-like domain"/>
    <property type="match status" value="2"/>
</dbReference>
<proteinExistence type="predicted"/>
<dbReference type="PROSITE" id="PS00380">
    <property type="entry name" value="RHODANESE_1"/>
    <property type="match status" value="1"/>
</dbReference>
<evidence type="ECO:0000313" key="5">
    <source>
        <dbReference type="EMBL" id="KLN56090.1"/>
    </source>
</evidence>
<dbReference type="InterPro" id="IPR001307">
    <property type="entry name" value="Thiosulphate_STrfase_CS"/>
</dbReference>
<dbReference type="PROSITE" id="PS00683">
    <property type="entry name" value="RHODANESE_2"/>
    <property type="match status" value="1"/>
</dbReference>
<dbReference type="Pfam" id="PF00581">
    <property type="entry name" value="Rhodanese"/>
    <property type="match status" value="2"/>
</dbReference>
<dbReference type="AlphaFoldDB" id="A0A0H2MGY9"/>
<dbReference type="CDD" id="cd01449">
    <property type="entry name" value="TST_Repeat_2"/>
    <property type="match status" value="1"/>
</dbReference>
<keyword evidence="6" id="KW-1185">Reference proteome</keyword>
<keyword evidence="1 3" id="KW-0808">Transferase</keyword>
<evidence type="ECO:0000259" key="4">
    <source>
        <dbReference type="PROSITE" id="PS50206"/>
    </source>
</evidence>
<dbReference type="InterPro" id="IPR036873">
    <property type="entry name" value="Rhodanese-like_dom_sf"/>
</dbReference>
<dbReference type="CDD" id="cd01448">
    <property type="entry name" value="TST_Repeat_1"/>
    <property type="match status" value="1"/>
</dbReference>
<reference evidence="5 6" key="1">
    <citation type="submission" date="2015-03" db="EMBL/GenBank/DDBJ databases">
        <title>Genome sequence of Variovorax paradoxus TBEA6.</title>
        <authorList>
            <person name="Poehlein A."/>
            <person name="Schuldes J."/>
            <person name="Wuebbeler J.H."/>
            <person name="Hiessl S."/>
            <person name="Steinbuechel A."/>
            <person name="Daniel R."/>
        </authorList>
    </citation>
    <scope>NUCLEOTIDE SEQUENCE [LARGE SCALE GENOMIC DNA]</scope>
    <source>
        <strain evidence="5 6">TBEA6</strain>
    </source>
</reference>
<dbReference type="InterPro" id="IPR001763">
    <property type="entry name" value="Rhodanese-like_dom"/>
</dbReference>
<dbReference type="PATRIC" id="fig|34073.19.peg.2851"/>
<dbReference type="PANTHER" id="PTHR11364">
    <property type="entry name" value="THIOSULFATE SULFERTANSFERASE"/>
    <property type="match status" value="1"/>
</dbReference>
<evidence type="ECO:0000256" key="2">
    <source>
        <dbReference type="ARBA" id="ARBA00022737"/>
    </source>
</evidence>
<comment type="caution">
    <text evidence="5">The sequence shown here is derived from an EMBL/GenBank/DDBJ whole genome shotgun (WGS) entry which is preliminary data.</text>
</comment>
<gene>
    <name evidence="5" type="primary">sseA2</name>
    <name evidence="5" type="ORF">VPARA_27710</name>
</gene>
<dbReference type="Proteomes" id="UP000035170">
    <property type="component" value="Unassembled WGS sequence"/>
</dbReference>
<dbReference type="RefSeq" id="WP_047784939.1">
    <property type="nucleotide sequence ID" value="NZ_JZWI01000013.1"/>
</dbReference>
<accession>A0A0H2MGY9</accession>
<dbReference type="InterPro" id="IPR045078">
    <property type="entry name" value="TST/MPST-like"/>
</dbReference>
<organism evidence="5 6">
    <name type="scientific">Variovorax paradoxus</name>
    <dbReference type="NCBI Taxonomy" id="34073"/>
    <lineage>
        <taxon>Bacteria</taxon>
        <taxon>Pseudomonadati</taxon>
        <taxon>Pseudomonadota</taxon>
        <taxon>Betaproteobacteria</taxon>
        <taxon>Burkholderiales</taxon>
        <taxon>Comamonadaceae</taxon>
        <taxon>Variovorax</taxon>
    </lineage>
</organism>
<protein>
    <recommendedName>
        <fullName evidence="3">Sulfurtransferase</fullName>
    </recommendedName>
</protein>
<keyword evidence="5" id="KW-0670">Pyruvate</keyword>
<dbReference type="SMART" id="SM00450">
    <property type="entry name" value="RHOD"/>
    <property type="match status" value="2"/>
</dbReference>
<evidence type="ECO:0000256" key="1">
    <source>
        <dbReference type="ARBA" id="ARBA00022679"/>
    </source>
</evidence>
<evidence type="ECO:0000313" key="6">
    <source>
        <dbReference type="Proteomes" id="UP000035170"/>
    </source>
</evidence>
<dbReference type="PROSITE" id="PS50206">
    <property type="entry name" value="RHODANESE_3"/>
    <property type="match status" value="2"/>
</dbReference>
<dbReference type="GO" id="GO:0004792">
    <property type="term" value="F:thiosulfate-cyanide sulfurtransferase activity"/>
    <property type="evidence" value="ECO:0007669"/>
    <property type="project" value="InterPro"/>
</dbReference>
<dbReference type="SUPFAM" id="SSF52821">
    <property type="entry name" value="Rhodanese/Cell cycle control phosphatase"/>
    <property type="match status" value="2"/>
</dbReference>
<feature type="domain" description="Rhodanese" evidence="4">
    <location>
        <begin position="21"/>
        <end position="140"/>
    </location>
</feature>
<sequence>MNPMTCDTLISTEQLADAQRSAHPPLVLDCSFELTNLDAGQQAYDAGHIPGAFYLHLEHALSAEKTGRNGRHPLPGREAFARTMAAIGVDNDSQVVAYDNAGGMYAARLWWMLRWAGHRAVAVLDGGIAAWKAAGHAVSTEAPPARPPGSFTLREPLVTTLSYDQVRANIDSRHKLVLDARAPDRFRGENETMDPVGGHIPGARNRLFKDNLDADGRFKPAHQLRAEFDAITGGRPAAELVNQCGSGVTACHNLLAMEVAGLKGAALYPGSWSEWSAQPGAPIATGPAA</sequence>